<dbReference type="EMBL" id="BARS01013970">
    <property type="protein sequence ID" value="GAF88669.1"/>
    <property type="molecule type" value="Genomic_DNA"/>
</dbReference>
<proteinExistence type="predicted"/>
<reference evidence="2" key="1">
    <citation type="journal article" date="2014" name="Front. Microbiol.">
        <title>High frequency of phylogenetically diverse reductive dehalogenase-homologous genes in deep subseafloor sedimentary metagenomes.</title>
        <authorList>
            <person name="Kawai M."/>
            <person name="Futagami T."/>
            <person name="Toyoda A."/>
            <person name="Takaki Y."/>
            <person name="Nishi S."/>
            <person name="Hori S."/>
            <person name="Arai W."/>
            <person name="Tsubouchi T."/>
            <person name="Morono Y."/>
            <person name="Uchiyama I."/>
            <person name="Ito T."/>
            <person name="Fujiyama A."/>
            <person name="Inagaki F."/>
            <person name="Takami H."/>
        </authorList>
    </citation>
    <scope>NUCLEOTIDE SEQUENCE</scope>
    <source>
        <strain evidence="2">Expedition CK06-06</strain>
    </source>
</reference>
<dbReference type="AlphaFoldDB" id="X0T629"/>
<keyword evidence="1" id="KW-0472">Membrane</keyword>
<feature type="transmembrane region" description="Helical" evidence="1">
    <location>
        <begin position="17"/>
        <end position="41"/>
    </location>
</feature>
<feature type="non-terminal residue" evidence="2">
    <location>
        <position position="1"/>
    </location>
</feature>
<accession>X0T629</accession>
<keyword evidence="1" id="KW-0812">Transmembrane</keyword>
<organism evidence="2">
    <name type="scientific">marine sediment metagenome</name>
    <dbReference type="NCBI Taxonomy" id="412755"/>
    <lineage>
        <taxon>unclassified sequences</taxon>
        <taxon>metagenomes</taxon>
        <taxon>ecological metagenomes</taxon>
    </lineage>
</organism>
<keyword evidence="1" id="KW-1133">Transmembrane helix</keyword>
<protein>
    <submittedName>
        <fullName evidence="2">Uncharacterized protein</fullName>
    </submittedName>
</protein>
<evidence type="ECO:0000313" key="2">
    <source>
        <dbReference type="EMBL" id="GAF88669.1"/>
    </source>
</evidence>
<feature type="non-terminal residue" evidence="2">
    <location>
        <position position="109"/>
    </location>
</feature>
<comment type="caution">
    <text evidence="2">The sequence shown here is derived from an EMBL/GenBank/DDBJ whole genome shotgun (WGS) entry which is preliminary data.</text>
</comment>
<gene>
    <name evidence="2" type="ORF">S01H1_23891</name>
</gene>
<sequence length="109" mass="12050">CKVREGDIVIALLKNKIVIIAILVVIILLAVYFGPLMLTLLGDEDYHTGFSPANLNDLETYPGSWNFDPLTGTVTKSMGVCGCDIWPLCSGDRWYGNLEKGYTELHTDL</sequence>
<name>X0T629_9ZZZZ</name>
<evidence type="ECO:0000256" key="1">
    <source>
        <dbReference type="SAM" id="Phobius"/>
    </source>
</evidence>